<sequence length="152" mass="18130">MKKLLLLSILSIFSITILIAQEKTGPTTEMFEKIKAEKISFFTEKLSLTPSEAQAFWPVYNEFEKKRFDIQRQIHEFEHIPEDKVNSLSDSEIDQITNNYVSSFEKEAMLLKEYNKQFLKVLPKKKVLMMYRTENQFRGHLIREYKRGQKKD</sequence>
<evidence type="ECO:0008006" key="4">
    <source>
        <dbReference type="Google" id="ProtNLM"/>
    </source>
</evidence>
<keyword evidence="1" id="KW-0732">Signal</keyword>
<reference evidence="2" key="1">
    <citation type="journal article" date="2020" name="Int. J. Syst. Evol. Microbiol.">
        <title>Aquipluma nitroreducens gen. nov. sp. nov., a novel facultatively anaerobic bacterium isolated from a freshwater lake.</title>
        <authorList>
            <person name="Watanabe M."/>
            <person name="Kojima H."/>
            <person name="Fukui M."/>
        </authorList>
    </citation>
    <scope>NUCLEOTIDE SEQUENCE</scope>
    <source>
        <strain evidence="2">MeG22</strain>
    </source>
</reference>
<name>A0A5K7S679_9BACT</name>
<evidence type="ECO:0000313" key="2">
    <source>
        <dbReference type="EMBL" id="BBE16995.1"/>
    </source>
</evidence>
<dbReference type="EMBL" id="AP018694">
    <property type="protein sequence ID" value="BBE16995.1"/>
    <property type="molecule type" value="Genomic_DNA"/>
</dbReference>
<keyword evidence="3" id="KW-1185">Reference proteome</keyword>
<accession>A0A5K7S679</accession>
<protein>
    <recommendedName>
        <fullName evidence="4">Sensor of ECF-type sigma factor</fullName>
    </recommendedName>
</protein>
<evidence type="ECO:0000256" key="1">
    <source>
        <dbReference type="SAM" id="SignalP"/>
    </source>
</evidence>
<dbReference type="Proteomes" id="UP001193389">
    <property type="component" value="Chromosome"/>
</dbReference>
<dbReference type="AlphaFoldDB" id="A0A5K7S679"/>
<dbReference type="KEGG" id="anf:AQPE_1143"/>
<dbReference type="RefSeq" id="WP_318350025.1">
    <property type="nucleotide sequence ID" value="NZ_AP018694.1"/>
</dbReference>
<organism evidence="2 3">
    <name type="scientific">Aquipluma nitroreducens</name>
    <dbReference type="NCBI Taxonomy" id="2010828"/>
    <lineage>
        <taxon>Bacteria</taxon>
        <taxon>Pseudomonadati</taxon>
        <taxon>Bacteroidota</taxon>
        <taxon>Bacteroidia</taxon>
        <taxon>Marinilabiliales</taxon>
        <taxon>Prolixibacteraceae</taxon>
        <taxon>Aquipluma</taxon>
    </lineage>
</organism>
<gene>
    <name evidence="2" type="ORF">AQPE_1143</name>
</gene>
<feature type="chain" id="PRO_5024447082" description="Sensor of ECF-type sigma factor" evidence="1">
    <location>
        <begin position="21"/>
        <end position="152"/>
    </location>
</feature>
<feature type="signal peptide" evidence="1">
    <location>
        <begin position="1"/>
        <end position="20"/>
    </location>
</feature>
<evidence type="ECO:0000313" key="3">
    <source>
        <dbReference type="Proteomes" id="UP001193389"/>
    </source>
</evidence>
<proteinExistence type="predicted"/>